<feature type="transmembrane region" description="Helical" evidence="2">
    <location>
        <begin position="523"/>
        <end position="545"/>
    </location>
</feature>
<feature type="transmembrane region" description="Helical" evidence="2">
    <location>
        <begin position="484"/>
        <end position="503"/>
    </location>
</feature>
<organism evidence="5 6">
    <name type="scientific">Metschnikowia bicuspidata</name>
    <dbReference type="NCBI Taxonomy" id="27322"/>
    <lineage>
        <taxon>Eukaryota</taxon>
        <taxon>Fungi</taxon>
        <taxon>Dikarya</taxon>
        <taxon>Ascomycota</taxon>
        <taxon>Saccharomycotina</taxon>
        <taxon>Pichiomycetes</taxon>
        <taxon>Metschnikowiaceae</taxon>
        <taxon>Metschnikowia</taxon>
    </lineage>
</organism>
<evidence type="ECO:0000259" key="3">
    <source>
        <dbReference type="Pfam" id="PF10348"/>
    </source>
</evidence>
<dbReference type="PANTHER" id="PTHR31685">
    <property type="entry name" value="INTEGRAL MEMBRANE PROTEIN (AFU_ORTHOLOGUE AFUA_6G12730)-RELATED"/>
    <property type="match status" value="1"/>
</dbReference>
<dbReference type="Proteomes" id="UP000268321">
    <property type="component" value="Unassembled WGS sequence"/>
</dbReference>
<evidence type="ECO:0000313" key="6">
    <source>
        <dbReference type="Proteomes" id="UP000268321"/>
    </source>
</evidence>
<feature type="transmembrane region" description="Helical" evidence="2">
    <location>
        <begin position="147"/>
        <end position="174"/>
    </location>
</feature>
<dbReference type="Pfam" id="PF10355">
    <property type="entry name" value="Ytp1"/>
    <property type="match status" value="1"/>
</dbReference>
<feature type="region of interest" description="Disordered" evidence="1">
    <location>
        <begin position="20"/>
        <end position="45"/>
    </location>
</feature>
<feature type="transmembrane region" description="Helical" evidence="2">
    <location>
        <begin position="367"/>
        <end position="387"/>
    </location>
</feature>
<feature type="transmembrane region" description="Helical" evidence="2">
    <location>
        <begin position="408"/>
        <end position="432"/>
    </location>
</feature>
<proteinExistence type="predicted"/>
<feature type="compositionally biased region" description="Low complexity" evidence="1">
    <location>
        <begin position="21"/>
        <end position="37"/>
    </location>
</feature>
<sequence>MPEMEEGHHMDHHSMDREGIADASNTSHSSPSATSETLHPVAHSSKHHHGMPILQMQLTPEERLYWLNYSTTTYFTTPSLSRSSLYVHLALYIAPFVLLYPVVLVLYKIHHEMYLPALTVHSVLVVLSAFSFYIFEASIDDLFPLSAFSTMTIVLFSSTAHWFLAVVASSYSYLKADVGRDYSELEDDRVSLDSPTSTLRDSSLCELFELDDQQVHAGPVQSSNDATRQFQSSAIFRFFIKFPALQNLAEKCGRVAISLSAVANWAMFAYFFIYFSTGIAKYSLYGQDKDMFNLLAHFIKGGVFFVLGLVTFARYCGAFKQKGWAWNHVFVTNSSRNSLWSSWFSLGTWTIIWPIQAGPGAKDLQHVSIAFIFIGCGLCGVLLERKLADWRTGKALESLSLVTDNKSLCRVIAANLGFSPSPFQLVTIFWMGDLMSQHAQESVLATEIHKQWGNMFLYACAFRVITYIYFMLVPVNTSTMTKPLMPMSEVIVSFGFIAGGLIFMDSCSPVLHLMEYYGYSPMFSFKITLGVVTLIMAWEMSVFTIRDRLSKPSKNFSAI</sequence>
<dbReference type="Pfam" id="PF10348">
    <property type="entry name" value="DUF2427"/>
    <property type="match status" value="1"/>
</dbReference>
<feature type="transmembrane region" description="Helical" evidence="2">
    <location>
        <begin position="255"/>
        <end position="275"/>
    </location>
</feature>
<evidence type="ECO:0000256" key="1">
    <source>
        <dbReference type="SAM" id="MobiDB-lite"/>
    </source>
</evidence>
<keyword evidence="2" id="KW-1133">Transmembrane helix</keyword>
<feature type="transmembrane region" description="Helical" evidence="2">
    <location>
        <begin position="114"/>
        <end position="135"/>
    </location>
</feature>
<evidence type="ECO:0000259" key="4">
    <source>
        <dbReference type="Pfam" id="PF10355"/>
    </source>
</evidence>
<protein>
    <recommendedName>
        <fullName evidence="7">Protein YTP1-like C-terminal domain-containing protein</fullName>
    </recommendedName>
</protein>
<feature type="transmembrane region" description="Helical" evidence="2">
    <location>
        <begin position="85"/>
        <end position="107"/>
    </location>
</feature>
<dbReference type="EMBL" id="ML004455">
    <property type="protein sequence ID" value="RKP30589.1"/>
    <property type="molecule type" value="Genomic_DNA"/>
</dbReference>
<gene>
    <name evidence="5" type="ORF">METBISCDRAFT_30774</name>
</gene>
<dbReference type="InterPro" id="IPR018827">
    <property type="entry name" value="YTP1_C"/>
</dbReference>
<dbReference type="InterPro" id="IPR018825">
    <property type="entry name" value="DUF2427"/>
</dbReference>
<dbReference type="PANTHER" id="PTHR31685:SF3">
    <property type="entry name" value="INTEGRAL MEMBRANE PROTEIN (AFU_ORTHOLOGUE AFUA_6G12730)"/>
    <property type="match status" value="1"/>
</dbReference>
<feature type="transmembrane region" description="Helical" evidence="2">
    <location>
        <begin position="452"/>
        <end position="472"/>
    </location>
</feature>
<keyword evidence="6" id="KW-1185">Reference proteome</keyword>
<keyword evidence="2" id="KW-0812">Transmembrane</keyword>
<feature type="domain" description="Protein YTP1-like C-terminal" evidence="4">
    <location>
        <begin position="271"/>
        <end position="546"/>
    </location>
</feature>
<accession>A0A4V1J326</accession>
<evidence type="ECO:0008006" key="7">
    <source>
        <dbReference type="Google" id="ProtNLM"/>
    </source>
</evidence>
<evidence type="ECO:0000313" key="5">
    <source>
        <dbReference type="EMBL" id="RKP30589.1"/>
    </source>
</evidence>
<keyword evidence="2" id="KW-0472">Membrane</keyword>
<feature type="transmembrane region" description="Helical" evidence="2">
    <location>
        <begin position="337"/>
        <end position="355"/>
    </location>
</feature>
<dbReference type="AlphaFoldDB" id="A0A4V1J326"/>
<feature type="domain" description="DUF2427" evidence="3">
    <location>
        <begin position="68"/>
        <end position="169"/>
    </location>
</feature>
<name>A0A4V1J326_9ASCO</name>
<dbReference type="OrthoDB" id="4005299at2759"/>
<reference evidence="6" key="1">
    <citation type="journal article" date="2018" name="Nat. Microbiol.">
        <title>Leveraging single-cell genomics to expand the fungal tree of life.</title>
        <authorList>
            <person name="Ahrendt S.R."/>
            <person name="Quandt C.A."/>
            <person name="Ciobanu D."/>
            <person name="Clum A."/>
            <person name="Salamov A."/>
            <person name="Andreopoulos B."/>
            <person name="Cheng J.F."/>
            <person name="Woyke T."/>
            <person name="Pelin A."/>
            <person name="Henrissat B."/>
            <person name="Reynolds N.K."/>
            <person name="Benny G.L."/>
            <person name="Smith M.E."/>
            <person name="James T.Y."/>
            <person name="Grigoriev I.V."/>
        </authorList>
    </citation>
    <scope>NUCLEOTIDE SEQUENCE [LARGE SCALE GENOMIC DNA]</scope>
    <source>
        <strain evidence="6">Baker2002</strain>
    </source>
</reference>
<feature type="transmembrane region" description="Helical" evidence="2">
    <location>
        <begin position="295"/>
        <end position="316"/>
    </location>
</feature>
<evidence type="ECO:0000256" key="2">
    <source>
        <dbReference type="SAM" id="Phobius"/>
    </source>
</evidence>